<dbReference type="CDD" id="cd04301">
    <property type="entry name" value="NAT_SF"/>
    <property type="match status" value="1"/>
</dbReference>
<organism evidence="2 3">
    <name type="scientific">Candidatus Pantoea varia</name>
    <dbReference type="NCBI Taxonomy" id="1881036"/>
    <lineage>
        <taxon>Bacteria</taxon>
        <taxon>Pseudomonadati</taxon>
        <taxon>Pseudomonadota</taxon>
        <taxon>Gammaproteobacteria</taxon>
        <taxon>Enterobacterales</taxon>
        <taxon>Erwiniaceae</taxon>
        <taxon>Pantoea</taxon>
    </lineage>
</organism>
<dbReference type="EMBL" id="FOVG01000003">
    <property type="protein sequence ID" value="SFO15651.1"/>
    <property type="molecule type" value="Genomic_DNA"/>
</dbReference>
<reference evidence="3" key="1">
    <citation type="submission" date="2016-10" db="EMBL/GenBank/DDBJ databases">
        <authorList>
            <person name="Varghese N."/>
            <person name="Submissions S."/>
        </authorList>
    </citation>
    <scope>NUCLEOTIDE SEQUENCE [LARGE SCALE GENOMIC DNA]</scope>
    <source>
        <strain evidence="3">OV426</strain>
    </source>
</reference>
<dbReference type="InterPro" id="IPR000182">
    <property type="entry name" value="GNAT_dom"/>
</dbReference>
<feature type="domain" description="N-acetyltransferase" evidence="1">
    <location>
        <begin position="37"/>
        <end position="175"/>
    </location>
</feature>
<dbReference type="InterPro" id="IPR016181">
    <property type="entry name" value="Acyl_CoA_acyltransferase"/>
</dbReference>
<gene>
    <name evidence="2" type="ORF">SAMN05428971_3140</name>
</gene>
<protein>
    <submittedName>
        <fullName evidence="2">Acetyltransferase (GNAT) domain-containing protein</fullName>
    </submittedName>
</protein>
<dbReference type="PROSITE" id="PS51186">
    <property type="entry name" value="GNAT"/>
    <property type="match status" value="1"/>
</dbReference>
<accession>A0A1I5EX86</accession>
<dbReference type="GO" id="GO:0016747">
    <property type="term" value="F:acyltransferase activity, transferring groups other than amino-acyl groups"/>
    <property type="evidence" value="ECO:0007669"/>
    <property type="project" value="InterPro"/>
</dbReference>
<name>A0A1I5EX86_9GAMM</name>
<dbReference type="Proteomes" id="UP000198968">
    <property type="component" value="Unassembled WGS sequence"/>
</dbReference>
<keyword evidence="3" id="KW-1185">Reference proteome</keyword>
<evidence type="ECO:0000313" key="3">
    <source>
        <dbReference type="Proteomes" id="UP000198968"/>
    </source>
</evidence>
<dbReference type="OrthoDB" id="3216107at2"/>
<dbReference type="RefSeq" id="WP_090965214.1">
    <property type="nucleotide sequence ID" value="NZ_FOVG01000003.1"/>
</dbReference>
<evidence type="ECO:0000313" key="2">
    <source>
        <dbReference type="EMBL" id="SFO15651.1"/>
    </source>
</evidence>
<evidence type="ECO:0000259" key="1">
    <source>
        <dbReference type="PROSITE" id="PS51186"/>
    </source>
</evidence>
<dbReference type="SUPFAM" id="SSF55729">
    <property type="entry name" value="Acyl-CoA N-acyltransferases (Nat)"/>
    <property type="match status" value="1"/>
</dbReference>
<sequence>MKCINKPWSIPGCSDAAVAELAEQQRLRLISPRKGFKDAIEASTDPALLNYRLISQWLGESIPDTRSLNLALNNSLCFGLYRNGRQIGFARVVTDMAETWVIRNLFISPEYRFIGLGSWLLHCCLSHPGARGCRSIIAMGEPVPDFFERNGFMSFPSLPGVYVTTLHQRGYDPICAKSASRH</sequence>
<dbReference type="Gene3D" id="3.40.630.30">
    <property type="match status" value="1"/>
</dbReference>
<dbReference type="PANTHER" id="PTHR43233:SF1">
    <property type="entry name" value="FAMILY N-ACETYLTRANSFERASE, PUTATIVE (AFU_ORTHOLOGUE AFUA_6G03350)-RELATED"/>
    <property type="match status" value="1"/>
</dbReference>
<proteinExistence type="predicted"/>
<dbReference type="InterPro" id="IPR053144">
    <property type="entry name" value="Acetyltransferase_Butenolide"/>
</dbReference>
<keyword evidence="2" id="KW-0808">Transferase</keyword>
<dbReference type="Pfam" id="PF13508">
    <property type="entry name" value="Acetyltransf_7"/>
    <property type="match status" value="1"/>
</dbReference>
<dbReference type="PANTHER" id="PTHR43233">
    <property type="entry name" value="FAMILY N-ACETYLTRANSFERASE, PUTATIVE (AFU_ORTHOLOGUE AFUA_6G03350)-RELATED"/>
    <property type="match status" value="1"/>
</dbReference>
<dbReference type="AlphaFoldDB" id="A0A1I5EX86"/>